<sequence>MPRANPLQAAFNAGEIGPRMAARVDFAKYQNAGSRVENMIPLPQGGLTRRPGTRYVAAARDHDKRPRLIPFEFSTEQAYVLEVCDRCFRFFRNKGQIIVPATDAAITNGDFDTDLTGWDDRSSGGGAIEHNFLGGDEIDLLDFAQTALQGWGDFISGRANVGLKFTAPADGDVANASISVPVVTVGFTAVAGVYADNGGNPGVQVGADSTSVVINTPTLYTFTWAANPTITSGSTYWIVFSDITLGGTGNATISQCADRGAAFASGFNDTITLIANNGGGWINGRDLRTRIGIESAGSNGVLALEGNGSGVASAEQAVATTDLNQEHVIRFRVIGAAGDKVAFRIGNTSEGDQVISEIEMATGFHSVAFTPTMSPFYVQFRNEANKTIFIDSVGLIGSGAVTPAPFELASPYGEADLPTLKRAQSADVMYFAHPDCAPHKLERRGNTTWSLVEVAFADGPYLDENTVSGQTLDPSAVSGNGITITAVGHSPFVDGDVGRLIRLRPSGEPGYAIITEVVSPEQVRADVKRVFANA</sequence>
<gene>
    <name evidence="1" type="ORF">HBA54_28465</name>
</gene>
<reference evidence="1" key="1">
    <citation type="submission" date="2020-03" db="EMBL/GenBank/DDBJ databases">
        <title>Genome of Pelagibius litoralis DSM 21314T.</title>
        <authorList>
            <person name="Wang G."/>
        </authorList>
    </citation>
    <scope>NUCLEOTIDE SEQUENCE</scope>
    <source>
        <strain evidence="1">DSM 21314</strain>
    </source>
</reference>
<name>A0A967F3G0_9PROT</name>
<organism evidence="1 2">
    <name type="scientific">Pelagibius litoralis</name>
    <dbReference type="NCBI Taxonomy" id="374515"/>
    <lineage>
        <taxon>Bacteria</taxon>
        <taxon>Pseudomonadati</taxon>
        <taxon>Pseudomonadota</taxon>
        <taxon>Alphaproteobacteria</taxon>
        <taxon>Rhodospirillales</taxon>
        <taxon>Rhodovibrionaceae</taxon>
        <taxon>Pelagibius</taxon>
    </lineage>
</organism>
<dbReference type="NCBIfam" id="NF041539">
    <property type="entry name" value="choice_anch_R"/>
    <property type="match status" value="1"/>
</dbReference>
<comment type="caution">
    <text evidence="1">The sequence shown here is derived from an EMBL/GenBank/DDBJ whole genome shotgun (WGS) entry which is preliminary data.</text>
</comment>
<dbReference type="RefSeq" id="WP_240932963.1">
    <property type="nucleotide sequence ID" value="NZ_JAAQPH010000053.1"/>
</dbReference>
<proteinExistence type="predicted"/>
<protein>
    <submittedName>
        <fullName evidence="1">Uncharacterized protein</fullName>
    </submittedName>
</protein>
<evidence type="ECO:0000313" key="2">
    <source>
        <dbReference type="Proteomes" id="UP000761264"/>
    </source>
</evidence>
<keyword evidence="2" id="KW-1185">Reference proteome</keyword>
<accession>A0A967F3G0</accession>
<evidence type="ECO:0000313" key="1">
    <source>
        <dbReference type="EMBL" id="NIA72528.1"/>
    </source>
</evidence>
<dbReference type="EMBL" id="JAAQPH010000053">
    <property type="protein sequence ID" value="NIA72528.1"/>
    <property type="molecule type" value="Genomic_DNA"/>
</dbReference>
<dbReference type="AlphaFoldDB" id="A0A967F3G0"/>
<feature type="non-terminal residue" evidence="1">
    <location>
        <position position="534"/>
    </location>
</feature>
<dbReference type="Proteomes" id="UP000761264">
    <property type="component" value="Unassembled WGS sequence"/>
</dbReference>